<reference evidence="5 6" key="1">
    <citation type="journal article" date="2023" name="Commun. Biol.">
        <title>Reorganization of the ancestral sex-determining regions during the evolution of trioecy in Pleodorina starrii.</title>
        <authorList>
            <person name="Takahashi K."/>
            <person name="Suzuki S."/>
            <person name="Kawai-Toyooka H."/>
            <person name="Yamamoto K."/>
            <person name="Hamaji T."/>
            <person name="Ootsuki R."/>
            <person name="Yamaguchi H."/>
            <person name="Kawachi M."/>
            <person name="Higashiyama T."/>
            <person name="Nozaki H."/>
        </authorList>
    </citation>
    <scope>NUCLEOTIDE SEQUENCE [LARGE SCALE GENOMIC DNA]</scope>
    <source>
        <strain evidence="5 6">NIES-4479</strain>
    </source>
</reference>
<dbReference type="AlphaFoldDB" id="A0A9W6EY95"/>
<gene>
    <name evidence="5" type="primary">PLESTMB000750</name>
    <name evidence="5" type="ORF">PLESTB_000227300</name>
</gene>
<dbReference type="GO" id="GO:0035529">
    <property type="term" value="F:NADH pyrophosphatase activity"/>
    <property type="evidence" value="ECO:0007669"/>
    <property type="project" value="TreeGrafter"/>
</dbReference>
<dbReference type="Pfam" id="PF18290">
    <property type="entry name" value="Nudix_hydro"/>
    <property type="match status" value="1"/>
</dbReference>
<proteinExistence type="inferred from homology"/>
<evidence type="ECO:0000256" key="3">
    <source>
        <dbReference type="RuleBase" id="RU003476"/>
    </source>
</evidence>
<accession>A0A9W6EY95</accession>
<dbReference type="Pfam" id="PF00293">
    <property type="entry name" value="NUDIX"/>
    <property type="match status" value="1"/>
</dbReference>
<dbReference type="PROSITE" id="PS51462">
    <property type="entry name" value="NUDIX"/>
    <property type="match status" value="1"/>
</dbReference>
<evidence type="ECO:0000259" key="4">
    <source>
        <dbReference type="PROSITE" id="PS51462"/>
    </source>
</evidence>
<dbReference type="GO" id="GO:0051287">
    <property type="term" value="F:NAD binding"/>
    <property type="evidence" value="ECO:0007669"/>
    <property type="project" value="TreeGrafter"/>
</dbReference>
<dbReference type="EMBL" id="BRXU01000002">
    <property type="protein sequence ID" value="GLC49512.1"/>
    <property type="molecule type" value="Genomic_DNA"/>
</dbReference>
<dbReference type="PANTHER" id="PTHR13994:SF13">
    <property type="entry name" value="FI03680P"/>
    <property type="match status" value="1"/>
</dbReference>
<keyword evidence="2 3" id="KW-0378">Hydrolase</keyword>
<dbReference type="InterPro" id="IPR020476">
    <property type="entry name" value="Nudix_hydrolase"/>
</dbReference>
<dbReference type="FunFam" id="3.40.630.30:FF:000016">
    <property type="entry name" value="nudix hydrolase 2"/>
    <property type="match status" value="1"/>
</dbReference>
<dbReference type="Gene3D" id="3.40.630.30">
    <property type="match status" value="1"/>
</dbReference>
<sequence length="330" mass="36395">MLSLRGRASALCHHCYTLRVSAASHRRRNASGTRRGVLMSEDDVADRHAELEASDDHYDGKLVASSSLPSDPGVFASRLRRSLQSWSAGGTRGVWLKLGLGQSSLIPEAVEQGFVFHHAERDYVMMTRWLPTSLPSTLPANASHQVGVGAFVVNSRGEVLVVLERSGVLRGRGVWKMPTGLVAAGEDLTEAAERELREETGVTARVEAVLAVRQAHGFAFGKSDMFVVLGMRPQPDQQQPVPQESELVDARWVPIHEYTEQEFFRGMPLYSKLLERCQAWAEGRYKGFRAERLESNVVKKRSDLLIWGEDDDCDVNESALAEVAGGKAPS</sequence>
<dbReference type="PROSITE" id="PS00893">
    <property type="entry name" value="NUDIX_BOX"/>
    <property type="match status" value="1"/>
</dbReference>
<dbReference type="InterPro" id="IPR000086">
    <property type="entry name" value="NUDIX_hydrolase_dom"/>
</dbReference>
<dbReference type="PRINTS" id="PR01356">
    <property type="entry name" value="GFGPROTEIN"/>
</dbReference>
<dbReference type="OrthoDB" id="447842at2759"/>
<comment type="similarity">
    <text evidence="1 3">Belongs to the Nudix hydrolase family.</text>
</comment>
<dbReference type="InterPro" id="IPR020084">
    <property type="entry name" value="NUDIX_hydrolase_CS"/>
</dbReference>
<comment type="caution">
    <text evidence="5">The sequence shown here is derived from an EMBL/GenBank/DDBJ whole genome shotgun (WGS) entry which is preliminary data.</text>
</comment>
<name>A0A9W6EY95_9CHLO</name>
<protein>
    <recommendedName>
        <fullName evidence="4">Nudix hydrolase domain-containing protein</fullName>
    </recommendedName>
</protein>
<dbReference type="Proteomes" id="UP001165080">
    <property type="component" value="Unassembled WGS sequence"/>
</dbReference>
<evidence type="ECO:0000313" key="6">
    <source>
        <dbReference type="Proteomes" id="UP001165080"/>
    </source>
</evidence>
<evidence type="ECO:0000256" key="2">
    <source>
        <dbReference type="ARBA" id="ARBA00022801"/>
    </source>
</evidence>
<dbReference type="InterPro" id="IPR040618">
    <property type="entry name" value="Pre-Nudix"/>
</dbReference>
<dbReference type="InterPro" id="IPR015797">
    <property type="entry name" value="NUDIX_hydrolase-like_dom_sf"/>
</dbReference>
<organism evidence="5 6">
    <name type="scientific">Pleodorina starrii</name>
    <dbReference type="NCBI Taxonomy" id="330485"/>
    <lineage>
        <taxon>Eukaryota</taxon>
        <taxon>Viridiplantae</taxon>
        <taxon>Chlorophyta</taxon>
        <taxon>core chlorophytes</taxon>
        <taxon>Chlorophyceae</taxon>
        <taxon>CS clade</taxon>
        <taxon>Chlamydomonadales</taxon>
        <taxon>Volvocaceae</taxon>
        <taxon>Pleodorina</taxon>
    </lineage>
</organism>
<feature type="domain" description="Nudix hydrolase" evidence="4">
    <location>
        <begin position="143"/>
        <end position="275"/>
    </location>
</feature>
<dbReference type="Gene3D" id="3.90.79.10">
    <property type="entry name" value="Nucleoside Triphosphate Pyrophosphohydrolase"/>
    <property type="match status" value="1"/>
</dbReference>
<dbReference type="SUPFAM" id="SSF55811">
    <property type="entry name" value="Nudix"/>
    <property type="match status" value="1"/>
</dbReference>
<evidence type="ECO:0000256" key="1">
    <source>
        <dbReference type="ARBA" id="ARBA00005582"/>
    </source>
</evidence>
<dbReference type="PRINTS" id="PR00502">
    <property type="entry name" value="NUDIXFAMILY"/>
</dbReference>
<dbReference type="GO" id="GO:0047631">
    <property type="term" value="F:ADP-ribose diphosphatase activity"/>
    <property type="evidence" value="ECO:0007669"/>
    <property type="project" value="TreeGrafter"/>
</dbReference>
<dbReference type="InterPro" id="IPR003293">
    <property type="entry name" value="Nudix_hydrolase6-like"/>
</dbReference>
<evidence type="ECO:0000313" key="5">
    <source>
        <dbReference type="EMBL" id="GLC49512.1"/>
    </source>
</evidence>
<keyword evidence="6" id="KW-1185">Reference proteome</keyword>
<dbReference type="PANTHER" id="PTHR13994">
    <property type="entry name" value="NUDIX HYDROLASE RELATED"/>
    <property type="match status" value="1"/>
</dbReference>